<dbReference type="SUPFAM" id="SSF51182">
    <property type="entry name" value="RmlC-like cupins"/>
    <property type="match status" value="1"/>
</dbReference>
<dbReference type="PANTHER" id="PTHR42742">
    <property type="entry name" value="TRANSCRIPTIONAL REPRESSOR MPRA"/>
    <property type="match status" value="1"/>
</dbReference>
<dbReference type="EMBL" id="JANKAS010000003">
    <property type="protein sequence ID" value="MCR1898412.1"/>
    <property type="molecule type" value="Genomic_DNA"/>
</dbReference>
<dbReference type="InterPro" id="IPR051804">
    <property type="entry name" value="Carb_Metab_Reg_Kinase/Isom"/>
</dbReference>
<comment type="cofactor">
    <cofactor evidence="9">
        <name>Zn(2+)</name>
        <dbReference type="ChEBI" id="CHEBI:29105"/>
    </cofactor>
    <text evidence="9">Binds 1 zinc ion per subunit.</text>
</comment>
<dbReference type="NCBIfam" id="TIGR00218">
    <property type="entry name" value="manA"/>
    <property type="match status" value="1"/>
</dbReference>
<protein>
    <recommendedName>
        <fullName evidence="3">mannose-6-phosphate isomerase</fullName>
        <ecNumber evidence="3">5.3.1.8</ecNumber>
    </recommendedName>
    <alternativeName>
        <fullName evidence="7">Phosphohexomutase</fullName>
    </alternativeName>
    <alternativeName>
        <fullName evidence="8">Phosphomannose isomerase</fullName>
    </alternativeName>
</protein>
<organism evidence="13 14">
    <name type="scientific">Irregularibacter muris</name>
    <dbReference type="NCBI Taxonomy" id="1796619"/>
    <lineage>
        <taxon>Bacteria</taxon>
        <taxon>Bacillati</taxon>
        <taxon>Bacillota</taxon>
        <taxon>Clostridia</taxon>
        <taxon>Eubacteriales</taxon>
        <taxon>Eubacteriaceae</taxon>
        <taxon>Irregularibacter</taxon>
    </lineage>
</organism>
<feature type="binding site" evidence="9">
    <location>
        <position position="172"/>
    </location>
    <ligand>
        <name>Zn(2+)</name>
        <dbReference type="ChEBI" id="CHEBI:29105"/>
    </ligand>
</feature>
<feature type="binding site" evidence="9">
    <location>
        <position position="115"/>
    </location>
    <ligand>
        <name>Zn(2+)</name>
        <dbReference type="ChEBI" id="CHEBI:29105"/>
    </ligand>
</feature>
<comment type="catalytic activity">
    <reaction evidence="1">
        <text>D-mannose 6-phosphate = D-fructose 6-phosphate</text>
        <dbReference type="Rhea" id="RHEA:12356"/>
        <dbReference type="ChEBI" id="CHEBI:58735"/>
        <dbReference type="ChEBI" id="CHEBI:61527"/>
        <dbReference type="EC" id="5.3.1.8"/>
    </reaction>
</comment>
<dbReference type="PANTHER" id="PTHR42742:SF3">
    <property type="entry name" value="FRUCTOKINASE"/>
    <property type="match status" value="1"/>
</dbReference>
<dbReference type="PIRSF" id="PIRSF036894">
    <property type="entry name" value="PMI_Firm_short"/>
    <property type="match status" value="1"/>
</dbReference>
<dbReference type="EC" id="5.3.1.8" evidence="3"/>
<evidence type="ECO:0000313" key="14">
    <source>
        <dbReference type="Proteomes" id="UP001205748"/>
    </source>
</evidence>
<evidence type="ECO:0000256" key="3">
    <source>
        <dbReference type="ARBA" id="ARBA00011956"/>
    </source>
</evidence>
<proteinExistence type="inferred from homology"/>
<sequence>MSNSVLFFEPIFKEKIWGGNKLRDFGYDIPSDKTGECWAVAAHPNGQSIVKNGQFKGQTLGELWENHREIFGGIQGEKFPLLVKIIDAHEDLSVQVHPRDDYARENENGELGKTECWYILDCDKEAKLVYGINAKNKEELDEMIDQGRWADLLQSTPIKKGDFFYVPSGTVHALKAGTLVLEIQQNSDTTYRLYDYDRRDQQGNLRELHIEKSKDVIEVPFKNRQYELEVQNIEGMTKTRLIQSEYFTVEKYEINGYSDVENNTPFTLCSIIQGEGKIKIGEEEYHVTKGDHFMITSEVKKYNLQGNFAMVISHV</sequence>
<evidence type="ECO:0000256" key="7">
    <source>
        <dbReference type="ARBA" id="ARBA00029741"/>
    </source>
</evidence>
<comment type="similarity">
    <text evidence="2">Belongs to the mannose-6-phosphate isomerase type 1 family.</text>
</comment>
<name>A0AAE3KZK2_9FIRM</name>
<evidence type="ECO:0000313" key="13">
    <source>
        <dbReference type="EMBL" id="MCR1898412.1"/>
    </source>
</evidence>
<dbReference type="GO" id="GO:0005975">
    <property type="term" value="P:carbohydrate metabolic process"/>
    <property type="evidence" value="ECO:0007669"/>
    <property type="project" value="InterPro"/>
</dbReference>
<keyword evidence="5 9" id="KW-0862">Zinc</keyword>
<dbReference type="GO" id="GO:0004476">
    <property type="term" value="F:mannose-6-phosphate isomerase activity"/>
    <property type="evidence" value="ECO:0007669"/>
    <property type="project" value="UniProtKB-EC"/>
</dbReference>
<feature type="binding site" evidence="9">
    <location>
        <position position="97"/>
    </location>
    <ligand>
        <name>Zn(2+)</name>
        <dbReference type="ChEBI" id="CHEBI:29105"/>
    </ligand>
</feature>
<reference evidence="13" key="1">
    <citation type="submission" date="2022-07" db="EMBL/GenBank/DDBJ databases">
        <title>Enhanced cultured diversity of the mouse gut microbiota enables custom-made synthetic communities.</title>
        <authorList>
            <person name="Afrizal A."/>
        </authorList>
    </citation>
    <scope>NUCLEOTIDE SEQUENCE</scope>
    <source>
        <strain evidence="13">DSM 28593</strain>
    </source>
</reference>
<evidence type="ECO:0000256" key="6">
    <source>
        <dbReference type="ARBA" id="ARBA00023235"/>
    </source>
</evidence>
<feature type="domain" description="Mannose-6-phosphate isomerase cupin" evidence="12">
    <location>
        <begin position="238"/>
        <end position="315"/>
    </location>
</feature>
<dbReference type="InterPro" id="IPR014710">
    <property type="entry name" value="RmlC-like_jellyroll"/>
</dbReference>
<gene>
    <name evidence="13" type="primary">manA</name>
    <name evidence="13" type="ORF">NSA47_05335</name>
</gene>
<evidence type="ECO:0000256" key="2">
    <source>
        <dbReference type="ARBA" id="ARBA00010772"/>
    </source>
</evidence>
<accession>A0AAE3KZK2</accession>
<feature type="domain" description="Phosphomannose isomerase type I catalytic" evidence="11">
    <location>
        <begin position="8"/>
        <end position="118"/>
    </location>
</feature>
<dbReference type="GO" id="GO:0008270">
    <property type="term" value="F:zinc ion binding"/>
    <property type="evidence" value="ECO:0007669"/>
    <property type="project" value="InterPro"/>
</dbReference>
<dbReference type="InterPro" id="IPR046457">
    <property type="entry name" value="PMI_typeI_cat"/>
</dbReference>
<feature type="active site" evidence="10">
    <location>
        <position position="192"/>
    </location>
</feature>
<evidence type="ECO:0000256" key="10">
    <source>
        <dbReference type="PIRSR" id="PIRSR036894-2"/>
    </source>
</evidence>
<evidence type="ECO:0000259" key="11">
    <source>
        <dbReference type="Pfam" id="PF20511"/>
    </source>
</evidence>
<dbReference type="RefSeq" id="WP_257529881.1">
    <property type="nucleotide sequence ID" value="NZ_JANKAS010000003.1"/>
</dbReference>
<dbReference type="Pfam" id="PF21621">
    <property type="entry name" value="MPI_cupin_dom"/>
    <property type="match status" value="1"/>
</dbReference>
<evidence type="ECO:0000259" key="12">
    <source>
        <dbReference type="Pfam" id="PF21621"/>
    </source>
</evidence>
<dbReference type="Proteomes" id="UP001205748">
    <property type="component" value="Unassembled WGS sequence"/>
</dbReference>
<evidence type="ECO:0000256" key="1">
    <source>
        <dbReference type="ARBA" id="ARBA00000757"/>
    </source>
</evidence>
<dbReference type="InterPro" id="IPR011051">
    <property type="entry name" value="RmlC_Cupin_sf"/>
</dbReference>
<dbReference type="Gene3D" id="2.60.120.10">
    <property type="entry name" value="Jelly Rolls"/>
    <property type="match status" value="2"/>
</dbReference>
<dbReference type="InterPro" id="IPR014628">
    <property type="entry name" value="Man6P_isomerase_Firm_short"/>
</dbReference>
<keyword evidence="14" id="KW-1185">Reference proteome</keyword>
<dbReference type="AlphaFoldDB" id="A0AAE3KZK2"/>
<dbReference type="InterPro" id="IPR001250">
    <property type="entry name" value="Man6P_Isoase-1"/>
</dbReference>
<dbReference type="CDD" id="cd07010">
    <property type="entry name" value="cupin_PMI_type_I_N_bac"/>
    <property type="match status" value="1"/>
</dbReference>
<evidence type="ECO:0000256" key="4">
    <source>
        <dbReference type="ARBA" id="ARBA00022723"/>
    </source>
</evidence>
<comment type="caution">
    <text evidence="13">The sequence shown here is derived from an EMBL/GenBank/DDBJ whole genome shotgun (WGS) entry which is preliminary data.</text>
</comment>
<dbReference type="Pfam" id="PF20511">
    <property type="entry name" value="PMI_typeI_cat"/>
    <property type="match status" value="1"/>
</dbReference>
<keyword evidence="4 9" id="KW-0479">Metal-binding</keyword>
<evidence type="ECO:0000256" key="5">
    <source>
        <dbReference type="ARBA" id="ARBA00022833"/>
    </source>
</evidence>
<evidence type="ECO:0000256" key="8">
    <source>
        <dbReference type="ARBA" id="ARBA00030762"/>
    </source>
</evidence>
<dbReference type="InterPro" id="IPR049071">
    <property type="entry name" value="MPI_cupin_dom"/>
</dbReference>
<evidence type="ECO:0000256" key="9">
    <source>
        <dbReference type="PIRSR" id="PIRSR036894-1"/>
    </source>
</evidence>
<keyword evidence="6 13" id="KW-0413">Isomerase</keyword>